<feature type="compositionally biased region" description="Basic and acidic residues" evidence="1">
    <location>
        <begin position="175"/>
        <end position="186"/>
    </location>
</feature>
<organism evidence="2">
    <name type="scientific">uncultured Phycisphaerae bacterium</name>
    <dbReference type="NCBI Taxonomy" id="904963"/>
    <lineage>
        <taxon>Bacteria</taxon>
        <taxon>Pseudomonadati</taxon>
        <taxon>Planctomycetota</taxon>
        <taxon>Phycisphaerae</taxon>
        <taxon>environmental samples</taxon>
    </lineage>
</organism>
<dbReference type="EMBL" id="CADCUQ010000771">
    <property type="protein sequence ID" value="CAA9428859.1"/>
    <property type="molecule type" value="Genomic_DNA"/>
</dbReference>
<evidence type="ECO:0000313" key="2">
    <source>
        <dbReference type="EMBL" id="CAA9428859.1"/>
    </source>
</evidence>
<feature type="compositionally biased region" description="Low complexity" evidence="1">
    <location>
        <begin position="484"/>
        <end position="493"/>
    </location>
</feature>
<feature type="region of interest" description="Disordered" evidence="1">
    <location>
        <begin position="1"/>
        <end position="416"/>
    </location>
</feature>
<accession>A0A6J4PZA0</accession>
<feature type="non-terminal residue" evidence="2">
    <location>
        <position position="617"/>
    </location>
</feature>
<feature type="non-terminal residue" evidence="2">
    <location>
        <position position="1"/>
    </location>
</feature>
<protein>
    <submittedName>
        <fullName evidence="2">Uncharacterized protein</fullName>
    </submittedName>
</protein>
<proteinExistence type="predicted"/>
<dbReference type="AlphaFoldDB" id="A0A6J4PZA0"/>
<feature type="compositionally biased region" description="Basic residues" evidence="1">
    <location>
        <begin position="50"/>
        <end position="67"/>
    </location>
</feature>
<gene>
    <name evidence="2" type="ORF">AVDCRST_MAG64-3337</name>
</gene>
<feature type="compositionally biased region" description="Basic and acidic residues" evidence="1">
    <location>
        <begin position="451"/>
        <end position="461"/>
    </location>
</feature>
<feature type="compositionally biased region" description="Low complexity" evidence="1">
    <location>
        <begin position="433"/>
        <end position="449"/>
    </location>
</feature>
<feature type="region of interest" description="Disordered" evidence="1">
    <location>
        <begin position="433"/>
        <end position="617"/>
    </location>
</feature>
<feature type="compositionally biased region" description="Basic and acidic residues" evidence="1">
    <location>
        <begin position="312"/>
        <end position="333"/>
    </location>
</feature>
<feature type="compositionally biased region" description="Basic residues" evidence="1">
    <location>
        <begin position="574"/>
        <end position="584"/>
    </location>
</feature>
<reference evidence="2" key="1">
    <citation type="submission" date="2020-02" db="EMBL/GenBank/DDBJ databases">
        <authorList>
            <person name="Meier V. D."/>
        </authorList>
    </citation>
    <scope>NUCLEOTIDE SEQUENCE</scope>
    <source>
        <strain evidence="2">AVDCRST_MAG64</strain>
    </source>
</reference>
<name>A0A6J4PZA0_9BACT</name>
<evidence type="ECO:0000256" key="1">
    <source>
        <dbReference type="SAM" id="MobiDB-lite"/>
    </source>
</evidence>
<feature type="compositionally biased region" description="Basic and acidic residues" evidence="1">
    <location>
        <begin position="257"/>
        <end position="280"/>
    </location>
</feature>
<feature type="compositionally biased region" description="Basic residues" evidence="1">
    <location>
        <begin position="91"/>
        <end position="119"/>
    </location>
</feature>
<sequence>AHDPPPEPFVAPLGAGRRGGGAGGRPARAPGPRPVPGEQRRGPGRQQPGRQRRPGRRAGRRAGRPRRHPEPDRLRQRHRQPRVQRPDRGPRRPRVPRPDRHHGQRPVHPRLHRRVRPRPARPVVPGPPVLRRVPRRRPAAGVHPAHPHLRRQHVPVGGLREPVLRGQPGRAQHRRGADPAARHDQFDPGQPAGRPADARHPRRPQHVPADVAARRHPAGPVRRAGQRRRRLLPAPRGPDGARGRRRPVPLRQPVGRPDSERADRRPERPARRRAVAERRLAAGPIAQPGPPAADRPPARRAARVAGQLGPRRGADPAEPGDGRSADRRVDRHRPVAPPPARHPVGADGAVQRAGAAVPAVPREPPAYRPAGSAAAPRDAAGEPEPGQPARPQADRPTAANARVAGSPGVAGQPGRCGWCIGYRWRGWCRAGARRAAAGRAGCRPAGPAGDQEPRDRREGPDPRPGVVQGRGTDAAGQVRRRPRAVQPRRAGGPEQPADHARPGERRTGRGELPLGRAEPPAGARRRDGPAARQVRPAGDGRGRPADRRHQGPEGPGDERAQGNDGPVAVGVPRLQHRQRGRGRQLPRPGRATGRGGGPARQADAPVLEPADPEPQQV</sequence>
<feature type="compositionally biased region" description="Low complexity" evidence="1">
    <location>
        <begin position="349"/>
        <end position="360"/>
    </location>
</feature>
<feature type="compositionally biased region" description="Basic and acidic residues" evidence="1">
    <location>
        <begin position="496"/>
        <end position="509"/>
    </location>
</feature>
<feature type="compositionally biased region" description="Low complexity" evidence="1">
    <location>
        <begin position="368"/>
        <end position="384"/>
    </location>
</feature>
<feature type="compositionally biased region" description="Basic and acidic residues" evidence="1">
    <location>
        <begin position="538"/>
        <end position="561"/>
    </location>
</feature>